<evidence type="ECO:0000256" key="1">
    <source>
        <dbReference type="ARBA" id="ARBA00010457"/>
    </source>
</evidence>
<protein>
    <recommendedName>
        <fullName evidence="2">Superoxide dismutase [Cu-Zn]</fullName>
        <ecNumber evidence="2">1.15.1.1</ecNumber>
    </recommendedName>
</protein>
<proteinExistence type="inferred from homology"/>
<dbReference type="CDD" id="cd00305">
    <property type="entry name" value="Cu-Zn_Superoxide_Dismutase"/>
    <property type="match status" value="1"/>
</dbReference>
<dbReference type="GO" id="GO:0005507">
    <property type="term" value="F:copper ion binding"/>
    <property type="evidence" value="ECO:0007669"/>
    <property type="project" value="InterPro"/>
</dbReference>
<dbReference type="InterPro" id="IPR036423">
    <property type="entry name" value="SOD-like_Cu/Zn_dom_sf"/>
</dbReference>
<dbReference type="KEGG" id="nci:NCTC10296_00417"/>
<dbReference type="PROSITE" id="PS00332">
    <property type="entry name" value="SOD_CU_ZN_2"/>
    <property type="match status" value="1"/>
</dbReference>
<dbReference type="Pfam" id="PF00080">
    <property type="entry name" value="Sod_Cu"/>
    <property type="match status" value="1"/>
</dbReference>
<dbReference type="EMBL" id="LR134313">
    <property type="protein sequence ID" value="VEE99588.1"/>
    <property type="molecule type" value="Genomic_DNA"/>
</dbReference>
<evidence type="ECO:0000256" key="3">
    <source>
        <dbReference type="SAM" id="SignalP"/>
    </source>
</evidence>
<dbReference type="OrthoDB" id="5431326at2"/>
<dbReference type="PROSITE" id="PS00087">
    <property type="entry name" value="SOD_CU_ZN_1"/>
    <property type="match status" value="1"/>
</dbReference>
<sequence>MKKIITALFLCAAPFAAFAQSEIVVPVSLLDVEKGDKPIGEIRITQSKHGAVFTPKLEGLNPGIYGFHVHEKPSCAPGEKDGKKVAGLAAGGHWDPKKTGAHKGPWDDSGHLGDLPALAVDAKGHVQPVVAPRIKDIKTLKGRSLMIHEGGDNYSDTPAKLGGGGGRMACGVVR</sequence>
<evidence type="ECO:0000256" key="2">
    <source>
        <dbReference type="RuleBase" id="RU000393"/>
    </source>
</evidence>
<comment type="function">
    <text evidence="2">Destroys radicals which are normally produced within the cells and which are toxic to biological systems.</text>
</comment>
<dbReference type="Gene3D" id="2.60.40.200">
    <property type="entry name" value="Superoxide dismutase, copper/zinc binding domain"/>
    <property type="match status" value="1"/>
</dbReference>
<evidence type="ECO:0000313" key="6">
    <source>
        <dbReference type="Proteomes" id="UP000279284"/>
    </source>
</evidence>
<comment type="catalytic activity">
    <reaction evidence="2">
        <text>2 superoxide + 2 H(+) = H2O2 + O2</text>
        <dbReference type="Rhea" id="RHEA:20696"/>
        <dbReference type="ChEBI" id="CHEBI:15378"/>
        <dbReference type="ChEBI" id="CHEBI:15379"/>
        <dbReference type="ChEBI" id="CHEBI:16240"/>
        <dbReference type="ChEBI" id="CHEBI:18421"/>
        <dbReference type="EC" id="1.15.1.1"/>
    </reaction>
</comment>
<organism evidence="5 6">
    <name type="scientific">Neisseria canis</name>
    <dbReference type="NCBI Taxonomy" id="493"/>
    <lineage>
        <taxon>Bacteria</taxon>
        <taxon>Pseudomonadati</taxon>
        <taxon>Pseudomonadota</taxon>
        <taxon>Betaproteobacteria</taxon>
        <taxon>Neisseriales</taxon>
        <taxon>Neisseriaceae</taxon>
        <taxon>Neisseria</taxon>
    </lineage>
</organism>
<feature type="domain" description="Superoxide dismutase copper/zinc binding" evidence="4">
    <location>
        <begin position="40"/>
        <end position="173"/>
    </location>
</feature>
<dbReference type="AlphaFoldDB" id="A0A448D5X7"/>
<keyword evidence="3" id="KW-0732">Signal</keyword>
<dbReference type="SUPFAM" id="SSF49329">
    <property type="entry name" value="Cu,Zn superoxide dismutase-like"/>
    <property type="match status" value="1"/>
</dbReference>
<accession>A0A448D5X7</accession>
<reference evidence="5 6" key="1">
    <citation type="submission" date="2018-12" db="EMBL/GenBank/DDBJ databases">
        <authorList>
            <consortium name="Pathogen Informatics"/>
        </authorList>
    </citation>
    <scope>NUCLEOTIDE SEQUENCE [LARGE SCALE GENOMIC DNA]</scope>
    <source>
        <strain evidence="5 6">NCTC10296</strain>
    </source>
</reference>
<comment type="cofactor">
    <cofactor evidence="2">
        <name>Cu cation</name>
        <dbReference type="ChEBI" id="CHEBI:23378"/>
    </cofactor>
    <text evidence="2">Binds 1 copper ion per subunit.</text>
</comment>
<dbReference type="InterPro" id="IPR024134">
    <property type="entry name" value="SOD_Cu/Zn_/chaperone"/>
</dbReference>
<evidence type="ECO:0000313" key="5">
    <source>
        <dbReference type="EMBL" id="VEE99588.1"/>
    </source>
</evidence>
<dbReference type="InterPro" id="IPR018152">
    <property type="entry name" value="SOD_Cu/Zn_BS"/>
</dbReference>
<keyword evidence="2" id="KW-0186">Copper</keyword>
<dbReference type="GO" id="GO:0004784">
    <property type="term" value="F:superoxide dismutase activity"/>
    <property type="evidence" value="ECO:0007669"/>
    <property type="project" value="UniProtKB-EC"/>
</dbReference>
<evidence type="ECO:0000259" key="4">
    <source>
        <dbReference type="Pfam" id="PF00080"/>
    </source>
</evidence>
<dbReference type="EC" id="1.15.1.1" evidence="2"/>
<feature type="signal peptide" evidence="3">
    <location>
        <begin position="1"/>
        <end position="19"/>
    </location>
</feature>
<comment type="similarity">
    <text evidence="1 2">Belongs to the Cu-Zn superoxide dismutase family.</text>
</comment>
<dbReference type="RefSeq" id="WP_085415466.1">
    <property type="nucleotide sequence ID" value="NZ_CAUJPY010000008.1"/>
</dbReference>
<keyword evidence="2" id="KW-0862">Zinc</keyword>
<gene>
    <name evidence="5" type="primary">sodC</name>
    <name evidence="5" type="ORF">NCTC10296_00417</name>
</gene>
<keyword evidence="2" id="KW-0479">Metal-binding</keyword>
<name>A0A448D5X7_9NEIS</name>
<keyword evidence="2 5" id="KW-0560">Oxidoreductase</keyword>
<dbReference type="Proteomes" id="UP000279284">
    <property type="component" value="Chromosome"/>
</dbReference>
<dbReference type="STRING" id="493.BWD07_00820"/>
<feature type="chain" id="PRO_5019271673" description="Superoxide dismutase [Cu-Zn]" evidence="3">
    <location>
        <begin position="20"/>
        <end position="174"/>
    </location>
</feature>
<keyword evidence="6" id="KW-1185">Reference proteome</keyword>
<comment type="cofactor">
    <cofactor evidence="2">
        <name>Zn(2+)</name>
        <dbReference type="ChEBI" id="CHEBI:29105"/>
    </cofactor>
    <text evidence="2">Binds 1 zinc ion per subunit.</text>
</comment>
<dbReference type="NCBIfam" id="NF007628">
    <property type="entry name" value="PRK10290.1"/>
    <property type="match status" value="1"/>
</dbReference>
<dbReference type="InterPro" id="IPR001424">
    <property type="entry name" value="SOD_Cu_Zn_dom"/>
</dbReference>
<dbReference type="PANTHER" id="PTHR10003">
    <property type="entry name" value="SUPEROXIDE DISMUTASE CU-ZN -RELATED"/>
    <property type="match status" value="1"/>
</dbReference>